<evidence type="ECO:0000313" key="3">
    <source>
        <dbReference type="Proteomes" id="UP000033682"/>
    </source>
</evidence>
<name>A0A0F4LUQ2_9LACO</name>
<proteinExistence type="predicted"/>
<evidence type="ECO:0000313" key="2">
    <source>
        <dbReference type="EMBL" id="KJY62098.1"/>
    </source>
</evidence>
<dbReference type="RefSeq" id="WP_046305821.1">
    <property type="nucleotide sequence ID" value="NZ_KQ033999.1"/>
</dbReference>
<dbReference type="PATRIC" id="fig|303541.3.peg.218"/>
<reference evidence="2 3" key="1">
    <citation type="submission" date="2015-01" db="EMBL/GenBank/DDBJ databases">
        <title>Comparative genomics of the lactic acid bacteria isolated from the honey bee gut.</title>
        <authorList>
            <person name="Ellegaard K.M."/>
            <person name="Tamarit D."/>
            <person name="Javelind E."/>
            <person name="Olofsson T."/>
            <person name="Andersson S.G."/>
            <person name="Vasquez A."/>
        </authorList>
    </citation>
    <scope>NUCLEOTIDE SEQUENCE [LARGE SCALE GENOMIC DNA]</scope>
    <source>
        <strain evidence="2 3">Hma11</strain>
    </source>
</reference>
<accession>A0A0F4LUQ2</accession>
<dbReference type="HOGENOM" id="CLU_1159887_0_0_9"/>
<dbReference type="Proteomes" id="UP000033682">
    <property type="component" value="Unassembled WGS sequence"/>
</dbReference>
<organism evidence="2 3">
    <name type="scientific">Lactobacillus apis</name>
    <dbReference type="NCBI Taxonomy" id="303541"/>
    <lineage>
        <taxon>Bacteria</taxon>
        <taxon>Bacillati</taxon>
        <taxon>Bacillota</taxon>
        <taxon>Bacilli</taxon>
        <taxon>Lactobacillales</taxon>
        <taxon>Lactobacillaceae</taxon>
        <taxon>Lactobacillus</taxon>
    </lineage>
</organism>
<feature type="domain" description="DUF4097" evidence="1">
    <location>
        <begin position="37"/>
        <end position="208"/>
    </location>
</feature>
<dbReference type="Pfam" id="PF13349">
    <property type="entry name" value="DUF4097"/>
    <property type="match status" value="1"/>
</dbReference>
<dbReference type="InterPro" id="IPR025164">
    <property type="entry name" value="Toastrack_DUF4097"/>
</dbReference>
<dbReference type="STRING" id="303541.JF72_00780"/>
<keyword evidence="3" id="KW-1185">Reference proteome</keyword>
<comment type="caution">
    <text evidence="2">The sequence shown here is derived from an EMBL/GenBank/DDBJ whole genome shotgun (WGS) entry which is preliminary data.</text>
</comment>
<gene>
    <name evidence="2" type="ORF">JF72_00780</name>
</gene>
<dbReference type="EMBL" id="JXLG01000003">
    <property type="protein sequence ID" value="KJY62098.1"/>
    <property type="molecule type" value="Genomic_DNA"/>
</dbReference>
<protein>
    <recommendedName>
        <fullName evidence="1">DUF4097 domain-containing protein</fullName>
    </recommendedName>
</protein>
<evidence type="ECO:0000259" key="1">
    <source>
        <dbReference type="Pfam" id="PF13349"/>
    </source>
</evidence>
<dbReference type="AlphaFoldDB" id="A0A0F4LUQ2"/>
<sequence length="239" mass="26585">MSNWFKHENNSQNNNFKSYHIDLPSFINIKADLYLFSVNIHAGTDYQATVYDKDQSRISFSVEDQTLLIKEKDENRKQKNIHLSDIPKLIITIPNGTSLDSVKIGNNVSDISLAGFSMQQLELYLSAGSLQLTEITVKDRAKVNLNAGSLSISHCKTNLNATLSAGSVKIEQLHGNNHFELAAGSLKATAADQETEYDLSNVMGSINYRGHRKLHHFYHEGTGKDYLTVQSAVGSIKII</sequence>
<dbReference type="Gene3D" id="2.160.20.120">
    <property type="match status" value="1"/>
</dbReference>